<dbReference type="OrthoDB" id="10265275at2759"/>
<evidence type="ECO:0000256" key="2">
    <source>
        <dbReference type="ARBA" id="ARBA00022790"/>
    </source>
</evidence>
<dbReference type="VEuPathDB" id="FungiDB:BDBG_02275"/>
<feature type="compositionally biased region" description="Basic and acidic residues" evidence="3">
    <location>
        <begin position="289"/>
        <end position="308"/>
    </location>
</feature>
<evidence type="ECO:0000259" key="4">
    <source>
        <dbReference type="PROSITE" id="PS50250"/>
    </source>
</evidence>
<organism evidence="5 6">
    <name type="scientific">Blastomyces gilchristii (strain SLH14081)</name>
    <name type="common">Blastomyces dermatitidis</name>
    <dbReference type="NCBI Taxonomy" id="559298"/>
    <lineage>
        <taxon>Eukaryota</taxon>
        <taxon>Fungi</taxon>
        <taxon>Dikarya</taxon>
        <taxon>Ascomycota</taxon>
        <taxon>Pezizomycotina</taxon>
        <taxon>Eurotiomycetes</taxon>
        <taxon>Eurotiomycetidae</taxon>
        <taxon>Onygenales</taxon>
        <taxon>Ajellomycetaceae</taxon>
        <taxon>Blastomyces</taxon>
    </lineage>
</organism>
<protein>
    <submittedName>
        <fullName evidence="5">COP9 signalosome complex subunit 7a</fullName>
    </submittedName>
</protein>
<proteinExistence type="inferred from homology"/>
<dbReference type="PROSITE" id="PS50250">
    <property type="entry name" value="PCI"/>
    <property type="match status" value="1"/>
</dbReference>
<evidence type="ECO:0000313" key="6">
    <source>
        <dbReference type="Proteomes" id="UP000002038"/>
    </source>
</evidence>
<feature type="compositionally biased region" description="Gly residues" evidence="3">
    <location>
        <begin position="239"/>
        <end position="253"/>
    </location>
</feature>
<evidence type="ECO:0000256" key="1">
    <source>
        <dbReference type="ARBA" id="ARBA00008482"/>
    </source>
</evidence>
<dbReference type="KEGG" id="bgh:BDBG_02275"/>
<feature type="region of interest" description="Disordered" evidence="3">
    <location>
        <begin position="207"/>
        <end position="308"/>
    </location>
</feature>
<keyword evidence="2" id="KW-0736">Signalosome</keyword>
<gene>
    <name evidence="5" type="ORF">BDBG_02275</name>
</gene>
<dbReference type="GeneID" id="8506625"/>
<evidence type="ECO:0000256" key="3">
    <source>
        <dbReference type="SAM" id="MobiDB-lite"/>
    </source>
</evidence>
<dbReference type="InterPro" id="IPR000717">
    <property type="entry name" value="PCI_dom"/>
</dbReference>
<feature type="domain" description="PCI" evidence="4">
    <location>
        <begin position="1"/>
        <end position="164"/>
    </location>
</feature>
<dbReference type="Pfam" id="PF22061">
    <property type="entry name" value="CSN7_HB_subdom"/>
    <property type="match status" value="1"/>
</dbReference>
<name>A0A179UFQ3_BLAGS</name>
<sequence>MEKIHTRAVEALEPFIHLAKTSSNSPPYLAGIITNATSSPNTFVFAELLHVPAIQSLRSPDTPAEYRNHLTLLEIFAWGTWEEYQATPNLPQLSDKQAEKLRILSLLTLATSHNPLTYAIAMKSLSLPNHAALEALVTKAIYSSLITARISPATTPAFIDVTSTAPLRDVRPQSIAPMISILTEWQARCSDVVGGIEAEIAKIKADAEKRRAREKDRATRVERSVAGWDGDDDGDDEGGSSGAGAGAGAGGSTSSGAGSKHSLPFSGGGRGPSLRSHFSAMAGGGASGNKRELNDYGDESRYRGYGRMDMDGPAMDADEGLGGMGESTRHAKRLLALGSR</sequence>
<keyword evidence="6" id="KW-1185">Reference proteome</keyword>
<dbReference type="PANTHER" id="PTHR15350:SF5">
    <property type="entry name" value="COP9 SIGNALOSOME COMPLEX SUBUNIT 7"/>
    <property type="match status" value="1"/>
</dbReference>
<comment type="similarity">
    <text evidence="1">Belongs to the CSN7/EIF3M family. CSN7 subfamily.</text>
</comment>
<feature type="compositionally biased region" description="Basic and acidic residues" evidence="3">
    <location>
        <begin position="207"/>
        <end position="223"/>
    </location>
</feature>
<dbReference type="RefSeq" id="XP_002627604.1">
    <property type="nucleotide sequence ID" value="XM_002627558.2"/>
</dbReference>
<dbReference type="PANTHER" id="PTHR15350">
    <property type="entry name" value="COP9 SIGNALOSOME COMPLEX SUBUNIT 7/DENDRITIC CELL PROTEIN GA17"/>
    <property type="match status" value="1"/>
</dbReference>
<dbReference type="SMART" id="SM00088">
    <property type="entry name" value="PINT"/>
    <property type="match status" value="1"/>
</dbReference>
<dbReference type="InterPro" id="IPR045237">
    <property type="entry name" value="COPS7/eIF3m"/>
</dbReference>
<dbReference type="Pfam" id="PF01399">
    <property type="entry name" value="PCI"/>
    <property type="match status" value="1"/>
</dbReference>
<feature type="compositionally biased region" description="Acidic residues" evidence="3">
    <location>
        <begin position="229"/>
        <end position="238"/>
    </location>
</feature>
<reference evidence="6" key="1">
    <citation type="journal article" date="2015" name="PLoS Genet.">
        <title>The dynamic genome and transcriptome of the human fungal pathogen Blastomyces and close relative Emmonsia.</title>
        <authorList>
            <person name="Munoz J.F."/>
            <person name="Gauthier G.M."/>
            <person name="Desjardins C.A."/>
            <person name="Gallo J.E."/>
            <person name="Holder J."/>
            <person name="Sullivan T.D."/>
            <person name="Marty A.J."/>
            <person name="Carmen J.C."/>
            <person name="Chen Z."/>
            <person name="Ding L."/>
            <person name="Gujja S."/>
            <person name="Magrini V."/>
            <person name="Misas E."/>
            <person name="Mitreva M."/>
            <person name="Priest M."/>
            <person name="Saif S."/>
            <person name="Whiston E.A."/>
            <person name="Young S."/>
            <person name="Zeng Q."/>
            <person name="Goldman W.E."/>
            <person name="Mardis E.R."/>
            <person name="Taylor J.W."/>
            <person name="McEwen J.G."/>
            <person name="Clay O.K."/>
            <person name="Klein B.S."/>
            <person name="Cuomo C.A."/>
        </authorList>
    </citation>
    <scope>NUCLEOTIDE SEQUENCE [LARGE SCALE GENOMIC DNA]</scope>
    <source>
        <strain evidence="6">SLH14081</strain>
    </source>
</reference>
<dbReference type="GO" id="GO:0008180">
    <property type="term" value="C:COP9 signalosome"/>
    <property type="evidence" value="ECO:0007669"/>
    <property type="project" value="UniProtKB-KW"/>
</dbReference>
<evidence type="ECO:0000313" key="5">
    <source>
        <dbReference type="EMBL" id="OAT05977.1"/>
    </source>
</evidence>
<dbReference type="EMBL" id="GG657450">
    <property type="protein sequence ID" value="OAT05977.1"/>
    <property type="molecule type" value="Genomic_DNA"/>
</dbReference>
<accession>A0A179UFQ3</accession>
<dbReference type="AlphaFoldDB" id="A0A179UFQ3"/>
<dbReference type="STRING" id="559298.A0A179UFQ3"/>
<dbReference type="Proteomes" id="UP000002038">
    <property type="component" value="Unassembled WGS sequence"/>
</dbReference>